<evidence type="ECO:0000313" key="1">
    <source>
        <dbReference type="EMBL" id="KAG1900935.1"/>
    </source>
</evidence>
<dbReference type="AlphaFoldDB" id="A0AAD4E7C6"/>
<name>A0AAD4E7C6_9AGAM</name>
<organism evidence="1 2">
    <name type="scientific">Suillus fuscotomentosus</name>
    <dbReference type="NCBI Taxonomy" id="1912939"/>
    <lineage>
        <taxon>Eukaryota</taxon>
        <taxon>Fungi</taxon>
        <taxon>Dikarya</taxon>
        <taxon>Basidiomycota</taxon>
        <taxon>Agaricomycotina</taxon>
        <taxon>Agaricomycetes</taxon>
        <taxon>Agaricomycetidae</taxon>
        <taxon>Boletales</taxon>
        <taxon>Suillineae</taxon>
        <taxon>Suillaceae</taxon>
        <taxon>Suillus</taxon>
    </lineage>
</organism>
<keyword evidence="2" id="KW-1185">Reference proteome</keyword>
<sequence length="204" mass="23452">MSSTVKPVLASLIPDCHQVNSHTLKLHPSDPRVNVNLLDRCAAWRGDVPQQPQDAYPETALQEPSSMDIFCLPPFWETTRDSDLTIRLISAQRSERQAESRLIQKHLKRVMIENELYHHMDQHAGRRLQKADISVGVSRVMMFEDSPRHDQVTTVAPHEKMMTFGFCEARPGEGVQFHKLLEDLFDVYWVNPMVSLCHTQLQLV</sequence>
<accession>A0AAD4E7C6</accession>
<protein>
    <submittedName>
        <fullName evidence="1">Uncharacterized protein</fullName>
    </submittedName>
</protein>
<dbReference type="Proteomes" id="UP001195769">
    <property type="component" value="Unassembled WGS sequence"/>
</dbReference>
<dbReference type="EMBL" id="JABBWK010000024">
    <property type="protein sequence ID" value="KAG1900935.1"/>
    <property type="molecule type" value="Genomic_DNA"/>
</dbReference>
<comment type="caution">
    <text evidence="1">The sequence shown here is derived from an EMBL/GenBank/DDBJ whole genome shotgun (WGS) entry which is preliminary data.</text>
</comment>
<gene>
    <name evidence="1" type="ORF">F5891DRAFT_979834</name>
</gene>
<reference evidence="1" key="1">
    <citation type="journal article" date="2020" name="New Phytol.">
        <title>Comparative genomics reveals dynamic genome evolution in host specialist ectomycorrhizal fungi.</title>
        <authorList>
            <person name="Lofgren L.A."/>
            <person name="Nguyen N.H."/>
            <person name="Vilgalys R."/>
            <person name="Ruytinx J."/>
            <person name="Liao H.L."/>
            <person name="Branco S."/>
            <person name="Kuo A."/>
            <person name="LaButti K."/>
            <person name="Lipzen A."/>
            <person name="Andreopoulos W."/>
            <person name="Pangilinan J."/>
            <person name="Riley R."/>
            <person name="Hundley H."/>
            <person name="Na H."/>
            <person name="Barry K."/>
            <person name="Grigoriev I.V."/>
            <person name="Stajich J.E."/>
            <person name="Kennedy P.G."/>
        </authorList>
    </citation>
    <scope>NUCLEOTIDE SEQUENCE</scope>
    <source>
        <strain evidence="1">FC203</strain>
    </source>
</reference>
<dbReference type="GeneID" id="64671236"/>
<dbReference type="RefSeq" id="XP_041226511.1">
    <property type="nucleotide sequence ID" value="XM_041376938.1"/>
</dbReference>
<proteinExistence type="predicted"/>
<evidence type="ECO:0000313" key="2">
    <source>
        <dbReference type="Proteomes" id="UP001195769"/>
    </source>
</evidence>